<dbReference type="GO" id="GO:0005085">
    <property type="term" value="F:guanyl-nucleotide exchange factor activity"/>
    <property type="evidence" value="ECO:0007669"/>
    <property type="project" value="TreeGrafter"/>
</dbReference>
<dbReference type="Gene3D" id="2.30.29.30">
    <property type="entry name" value="Pleckstrin-homology domain (PH domain)/Phosphotyrosine-binding domain (PTB)"/>
    <property type="match status" value="1"/>
</dbReference>
<protein>
    <recommendedName>
        <fullName evidence="3">PH domain-containing protein</fullName>
    </recommendedName>
</protein>
<feature type="coiled-coil region" evidence="1">
    <location>
        <begin position="353"/>
        <end position="394"/>
    </location>
</feature>
<gene>
    <name evidence="4" type="ORF">GSONMT00037233001</name>
</gene>
<dbReference type="Pfam" id="PF16614">
    <property type="entry name" value="RhoGEF67_u2"/>
    <property type="match status" value="1"/>
</dbReference>
<dbReference type="GO" id="GO:0030027">
    <property type="term" value="C:lamellipodium"/>
    <property type="evidence" value="ECO:0007669"/>
    <property type="project" value="TreeGrafter"/>
</dbReference>
<dbReference type="Pfam" id="PF00169">
    <property type="entry name" value="PH"/>
    <property type="match status" value="1"/>
</dbReference>
<name>A0A060YI59_ONCMY</name>
<dbReference type="EMBL" id="FR908965">
    <property type="protein sequence ID" value="CDQ88805.1"/>
    <property type="molecule type" value="Genomic_DNA"/>
</dbReference>
<evidence type="ECO:0000313" key="4">
    <source>
        <dbReference type="EMBL" id="CDQ88805.1"/>
    </source>
</evidence>
<reference evidence="4" key="2">
    <citation type="submission" date="2014-03" db="EMBL/GenBank/DDBJ databases">
        <authorList>
            <person name="Genoscope - CEA"/>
        </authorList>
    </citation>
    <scope>NUCLEOTIDE SEQUENCE</scope>
</reference>
<feature type="compositionally biased region" description="Basic and acidic residues" evidence="2">
    <location>
        <begin position="272"/>
        <end position="281"/>
    </location>
</feature>
<dbReference type="PROSITE" id="PS50003">
    <property type="entry name" value="PH_DOMAIN"/>
    <property type="match status" value="1"/>
</dbReference>
<organism evidence="4 5">
    <name type="scientific">Oncorhynchus mykiss</name>
    <name type="common">Rainbow trout</name>
    <name type="synonym">Salmo gairdneri</name>
    <dbReference type="NCBI Taxonomy" id="8022"/>
    <lineage>
        <taxon>Eukaryota</taxon>
        <taxon>Metazoa</taxon>
        <taxon>Chordata</taxon>
        <taxon>Craniata</taxon>
        <taxon>Vertebrata</taxon>
        <taxon>Euteleostomi</taxon>
        <taxon>Actinopterygii</taxon>
        <taxon>Neopterygii</taxon>
        <taxon>Teleostei</taxon>
        <taxon>Protacanthopterygii</taxon>
        <taxon>Salmoniformes</taxon>
        <taxon>Salmonidae</taxon>
        <taxon>Salmoninae</taxon>
        <taxon>Oncorhynchus</taxon>
    </lineage>
</organism>
<dbReference type="InterPro" id="IPR032409">
    <property type="entry name" value="GEF6/7_CC"/>
</dbReference>
<dbReference type="Pfam" id="PF16523">
    <property type="entry name" value="betaPIX_CC"/>
    <property type="match status" value="1"/>
</dbReference>
<feature type="compositionally biased region" description="Basic residues" evidence="2">
    <location>
        <begin position="259"/>
        <end position="271"/>
    </location>
</feature>
<dbReference type="PANTHER" id="PTHR46026:SF3">
    <property type="entry name" value="RHO GUANINE NUCLEOTIDE EXCHANGE FACTOR 7"/>
    <property type="match status" value="1"/>
</dbReference>
<evidence type="ECO:0000256" key="1">
    <source>
        <dbReference type="SAM" id="Coils"/>
    </source>
</evidence>
<dbReference type="FunFam" id="2.30.29.30:FF:000094">
    <property type="entry name" value="Rho guanine nucleotide exchange factor 7"/>
    <property type="match status" value="1"/>
</dbReference>
<keyword evidence="1" id="KW-0175">Coiled coil</keyword>
<feature type="domain" description="PH" evidence="3">
    <location>
        <begin position="64"/>
        <end position="169"/>
    </location>
</feature>
<evidence type="ECO:0000259" key="3">
    <source>
        <dbReference type="PROSITE" id="PS50003"/>
    </source>
</evidence>
<dbReference type="InterPro" id="IPR001849">
    <property type="entry name" value="PH_domain"/>
</dbReference>
<sequence length="405" mass="46681">MIANYFQLQYLQSILCEHHPDRPDIQKCLTSFKGLSAQCQEVRKRKELELQILTETIRRWEGDDIRTLGPVLYMSHILCHTHGSEEKSERYLLLFPNVLLLLSASSRMSGFIYQDKLPLTGMLISRIEDCELVKNAFEISGTTCERMQVVCNNQQDLQEWVEHLSRHTQIRNAPSRVGVYLRALPTTPYPTPPPTGSLKPPPMWGPLEPPSTPKPWSLSCLRPAPPLKPSAALCYKEVWSWAFCLRGNRFQTDLSKSPKSMKKLLPKRKPERKASDEDFATRKSTAALEEDAQILKVIEAYCTSAKTRQTLNSRSREKSGLHMLFPEEEKIIVEETTSNGQTVIEEKTLVDTVYGLKDEVQELKQDNKKMRRTLDEEQKARKELEKILRRVLKNMNDPTWDETNL</sequence>
<dbReference type="AlphaFoldDB" id="A0A060YI59"/>
<evidence type="ECO:0000313" key="5">
    <source>
        <dbReference type="Proteomes" id="UP000193380"/>
    </source>
</evidence>
<dbReference type="PaxDb" id="8022-A0A060YI59"/>
<dbReference type="STRING" id="8022.A0A060YI59"/>
<reference evidence="4" key="1">
    <citation type="journal article" date="2014" name="Nat. Commun.">
        <title>The rainbow trout genome provides novel insights into evolution after whole-genome duplication in vertebrates.</title>
        <authorList>
            <person name="Berthelot C."/>
            <person name="Brunet F."/>
            <person name="Chalopin D."/>
            <person name="Juanchich A."/>
            <person name="Bernard M."/>
            <person name="Noel B."/>
            <person name="Bento P."/>
            <person name="Da Silva C."/>
            <person name="Labadie K."/>
            <person name="Alberti A."/>
            <person name="Aury J.M."/>
            <person name="Louis A."/>
            <person name="Dehais P."/>
            <person name="Bardou P."/>
            <person name="Montfort J."/>
            <person name="Klopp C."/>
            <person name="Cabau C."/>
            <person name="Gaspin C."/>
            <person name="Thorgaard G.H."/>
            <person name="Boussaha M."/>
            <person name="Quillet E."/>
            <person name="Guyomard R."/>
            <person name="Galiana D."/>
            <person name="Bobe J."/>
            <person name="Volff J.N."/>
            <person name="Genet C."/>
            <person name="Wincker P."/>
            <person name="Jaillon O."/>
            <person name="Roest Crollius H."/>
            <person name="Guiguen Y."/>
        </authorList>
    </citation>
    <scope>NUCLEOTIDE SEQUENCE [LARGE SCALE GENOMIC DNA]</scope>
</reference>
<dbReference type="Proteomes" id="UP000193380">
    <property type="component" value="Unassembled WGS sequence"/>
</dbReference>
<evidence type="ECO:0000256" key="2">
    <source>
        <dbReference type="SAM" id="MobiDB-lite"/>
    </source>
</evidence>
<dbReference type="Gene3D" id="1.20.5.390">
    <property type="entry name" value="L1 transposable element, trimerization domain"/>
    <property type="match status" value="1"/>
</dbReference>
<dbReference type="PANTHER" id="PTHR46026">
    <property type="entry name" value="RHO-TYPE GUANINE NUCLEOTIDE EXCHANGE FACTOR, ISOFORM F"/>
    <property type="match status" value="1"/>
</dbReference>
<dbReference type="FunFam" id="1.20.5.390:FF:000001">
    <property type="entry name" value="rho guanine nucleotide exchange factor 7 isoform X1"/>
    <property type="match status" value="1"/>
</dbReference>
<proteinExistence type="predicted"/>
<accession>A0A060YI59</accession>
<dbReference type="GO" id="GO:0030032">
    <property type="term" value="P:lamellipodium assembly"/>
    <property type="evidence" value="ECO:0007669"/>
    <property type="project" value="TreeGrafter"/>
</dbReference>
<feature type="region of interest" description="Disordered" evidence="2">
    <location>
        <begin position="256"/>
        <end position="283"/>
    </location>
</feature>
<dbReference type="SMART" id="SM00233">
    <property type="entry name" value="PH"/>
    <property type="match status" value="1"/>
</dbReference>
<dbReference type="SUPFAM" id="SSF50729">
    <property type="entry name" value="PH domain-like"/>
    <property type="match status" value="1"/>
</dbReference>
<dbReference type="GO" id="GO:0005737">
    <property type="term" value="C:cytoplasm"/>
    <property type="evidence" value="ECO:0007669"/>
    <property type="project" value="TreeGrafter"/>
</dbReference>
<dbReference type="InterPro" id="IPR011993">
    <property type="entry name" value="PH-like_dom_sf"/>
</dbReference>